<dbReference type="InterPro" id="IPR046960">
    <property type="entry name" value="PPR_At4g14850-like_plant"/>
</dbReference>
<reference evidence="1 2" key="1">
    <citation type="journal article" date="2018" name="PLoS Genet.">
        <title>Population sequencing reveals clonal diversity and ancestral inbreeding in the grapevine cultivar Chardonnay.</title>
        <authorList>
            <person name="Roach M.J."/>
            <person name="Johnson D.L."/>
            <person name="Bohlmann J."/>
            <person name="van Vuuren H.J."/>
            <person name="Jones S.J."/>
            <person name="Pretorius I.S."/>
            <person name="Schmidt S.A."/>
            <person name="Borneman A.R."/>
        </authorList>
    </citation>
    <scope>NUCLEOTIDE SEQUENCE [LARGE SCALE GENOMIC DNA]</scope>
    <source>
        <strain evidence="2">cv. Chardonnay</strain>
        <tissue evidence="1">Leaf</tissue>
    </source>
</reference>
<protein>
    <submittedName>
        <fullName evidence="1">Pentatricopeptide repeat-containing protein</fullName>
    </submittedName>
</protein>
<name>A0A438FFD6_VITVI</name>
<dbReference type="GO" id="GO:0009451">
    <property type="term" value="P:RNA modification"/>
    <property type="evidence" value="ECO:0007669"/>
    <property type="project" value="InterPro"/>
</dbReference>
<gene>
    <name evidence="1" type="primary">PCMP-H28_17</name>
    <name evidence="1" type="ORF">CK203_105366</name>
</gene>
<dbReference type="PANTHER" id="PTHR47926">
    <property type="entry name" value="PENTATRICOPEPTIDE REPEAT-CONTAINING PROTEIN"/>
    <property type="match status" value="1"/>
</dbReference>
<dbReference type="EMBL" id="QGNW01000949">
    <property type="protein sequence ID" value="RVW58460.1"/>
    <property type="molecule type" value="Genomic_DNA"/>
</dbReference>
<evidence type="ECO:0000313" key="1">
    <source>
        <dbReference type="EMBL" id="RVW58460.1"/>
    </source>
</evidence>
<dbReference type="Gene3D" id="1.25.40.10">
    <property type="entry name" value="Tetratricopeptide repeat domain"/>
    <property type="match status" value="1"/>
</dbReference>
<dbReference type="InterPro" id="IPR011990">
    <property type="entry name" value="TPR-like_helical_dom_sf"/>
</dbReference>
<dbReference type="GO" id="GO:0003723">
    <property type="term" value="F:RNA binding"/>
    <property type="evidence" value="ECO:0007669"/>
    <property type="project" value="InterPro"/>
</dbReference>
<proteinExistence type="predicted"/>
<accession>A0A438FFD6</accession>
<dbReference type="InterPro" id="IPR046848">
    <property type="entry name" value="E_motif"/>
</dbReference>
<dbReference type="Proteomes" id="UP000288805">
    <property type="component" value="Unassembled WGS sequence"/>
</dbReference>
<sequence>MVDLFCRAGMVGHAHKFIQTMPIEPNVVLWRTLLGACKTHGYKDLGEHISRKILKLDPSSPENYVLVSNVYASLGRWSSVCQVRSLMKDKAPKKQHGWSSIEINFMVHKFIMGDESHPEREKIYGMLHQMARKLKQVGHVNSTVDVLHDIDEEEKEYALAFIVRGWLLLMACYTPPMAHPLEL</sequence>
<dbReference type="AlphaFoldDB" id="A0A438FFD6"/>
<comment type="caution">
    <text evidence="1">The sequence shown here is derived from an EMBL/GenBank/DDBJ whole genome shotgun (WGS) entry which is preliminary data.</text>
</comment>
<evidence type="ECO:0000313" key="2">
    <source>
        <dbReference type="Proteomes" id="UP000288805"/>
    </source>
</evidence>
<organism evidence="1 2">
    <name type="scientific">Vitis vinifera</name>
    <name type="common">Grape</name>
    <dbReference type="NCBI Taxonomy" id="29760"/>
    <lineage>
        <taxon>Eukaryota</taxon>
        <taxon>Viridiplantae</taxon>
        <taxon>Streptophyta</taxon>
        <taxon>Embryophyta</taxon>
        <taxon>Tracheophyta</taxon>
        <taxon>Spermatophyta</taxon>
        <taxon>Magnoliopsida</taxon>
        <taxon>eudicotyledons</taxon>
        <taxon>Gunneridae</taxon>
        <taxon>Pentapetalae</taxon>
        <taxon>rosids</taxon>
        <taxon>Vitales</taxon>
        <taxon>Vitaceae</taxon>
        <taxon>Viteae</taxon>
        <taxon>Vitis</taxon>
    </lineage>
</organism>
<dbReference type="Pfam" id="PF20431">
    <property type="entry name" value="E_motif"/>
    <property type="match status" value="1"/>
</dbReference>